<evidence type="ECO:0000256" key="2">
    <source>
        <dbReference type="ARBA" id="ARBA00010337"/>
    </source>
</evidence>
<dbReference type="STRING" id="67801.A0A1B0BNV6"/>
<evidence type="ECO:0000256" key="5">
    <source>
        <dbReference type="ARBA" id="ARBA00023212"/>
    </source>
</evidence>
<feature type="coiled-coil region" evidence="6">
    <location>
        <begin position="637"/>
        <end position="700"/>
    </location>
</feature>
<dbReference type="PANTHER" id="PTHR19302:SF70">
    <property type="entry name" value="GAMMA-TUBULIN COMPLEX COMPONENT 6"/>
    <property type="match status" value="1"/>
</dbReference>
<evidence type="ECO:0000259" key="8">
    <source>
        <dbReference type="Pfam" id="PF04130"/>
    </source>
</evidence>
<dbReference type="InterPro" id="IPR007259">
    <property type="entry name" value="GCP"/>
</dbReference>
<evidence type="ECO:0000256" key="6">
    <source>
        <dbReference type="SAM" id="Coils"/>
    </source>
</evidence>
<dbReference type="GO" id="GO:0000930">
    <property type="term" value="C:gamma-tubulin complex"/>
    <property type="evidence" value="ECO:0007669"/>
    <property type="project" value="TreeGrafter"/>
</dbReference>
<dbReference type="Pfam" id="PF17681">
    <property type="entry name" value="GCP_N_terminal"/>
    <property type="match status" value="1"/>
</dbReference>
<reference evidence="11" key="1">
    <citation type="submission" date="2015-01" db="EMBL/GenBank/DDBJ databases">
        <authorList>
            <person name="Aksoy S."/>
            <person name="Warren W."/>
            <person name="Wilson R.K."/>
        </authorList>
    </citation>
    <scope>NUCLEOTIDE SEQUENCE [LARGE SCALE GENOMIC DNA]</scope>
    <source>
        <strain evidence="11">IAEA</strain>
    </source>
</reference>
<dbReference type="InterPro" id="IPR041470">
    <property type="entry name" value="GCP_N"/>
</dbReference>
<dbReference type="GO" id="GO:0031122">
    <property type="term" value="P:cytoplasmic microtubule organization"/>
    <property type="evidence" value="ECO:0007669"/>
    <property type="project" value="TreeGrafter"/>
</dbReference>
<evidence type="ECO:0000313" key="10">
    <source>
        <dbReference type="EnsemblMetazoa" id="GPPI035892-PA"/>
    </source>
</evidence>
<dbReference type="EnsemblMetazoa" id="GPPI035892-RA">
    <property type="protein sequence ID" value="GPPI035892-PA"/>
    <property type="gene ID" value="GPPI035892"/>
</dbReference>
<evidence type="ECO:0000256" key="7">
    <source>
        <dbReference type="SAM" id="MobiDB-lite"/>
    </source>
</evidence>
<protein>
    <recommendedName>
        <fullName evidence="12">Gamma-tubulin complex component 6</fullName>
    </recommendedName>
</protein>
<keyword evidence="3" id="KW-0963">Cytoplasm</keyword>
<dbReference type="GO" id="GO:0007020">
    <property type="term" value="P:microtubule nucleation"/>
    <property type="evidence" value="ECO:0007669"/>
    <property type="project" value="InterPro"/>
</dbReference>
<evidence type="ECO:0000313" key="11">
    <source>
        <dbReference type="Proteomes" id="UP000092460"/>
    </source>
</evidence>
<comment type="similarity">
    <text evidence="2">Belongs to the TUBGCP family.</text>
</comment>
<sequence length="1572" mass="182728">MLQREYDKMHDLEANRDSVNFLIKKLCLSVLQEYPLTTDEIAVALPKLKALAYEILLKKTARSYVEENENFEPQRALDIQIFAAKLYGRGRPGTCSQFKDFQEYVKIVENEKYFQEDSGKGILQFLLALQGHIVEESKRLNMDCSKLLVPGPFTLHANYQQNSYYPLFDVCNIMEPTPKYFQSLSDLKSKTNPYLPKFLFAGEKNQLENLFKKFDEGNYAQYKKADCTFTGLTRRLLGTCLGVNLKAFPLPAANRKQLKMISPKGKSLLYEERDLREKPQELKRVFSWNWEALGCFGVVCSKPFAGEANVTLLLQSYINQQERKEFKARILTMSQFLKDLKSLTVGIQSDTFQHDELIIFSMQPHVTLEGILPATLLHFVEDFLECGTCYKRLQTMIMKRNYKLMFEGFIFKALCSAIDEYLLTFRQYVFSKKDEHLMEFYKRMKRMMKQLINLSYTLAIHPNVDINTKPPMGSKFLGYLYCEIMRLTEKDYITLLIFILKRCCHVYFKHLQKWIYYGLLDDPCNELFINFVDHYRQNTKYFYDKAYFVRKESIPGFFQNYEDEILQCGKYTMLLKAYKPNHPIFDLEYPGISVCLSFDEIQELELVCIRYRENARRVCANPVTIREIFERKAAKKRELFQRMAERSKANLDRWTEEQQEIALIIAKKKKKRLQELTNQLQDAKQRKVQERKVNVELQLRYLHEAEKLQEQRLLGENINLRKRIEYYQELSDMMKDEGKVIAISTVDATPNLTTLQLLNDSETPRGPPLATPSSTGTPGTDFQSCFDEDDEQINDDDCDSEYEECISDDFVEKFADCEKHLAALYDINEEDEENANDLLNQASATTLVPFTKENEKGYVNLEEPTTGITRTVSDVLNCNELPGSFLTDAQQNRLKALDGTNLSQCIVQIETNNDSYLLGYGSRLNLSEAQRNRLKVLDSEFGMLSMEKMTPDINLNNLPECELTDLQRNRRRMMQTDLFSEYNKDPLEARTNLFFNLNTERARNRQKILASEFDIQTGIPFVEGSSSSLICESITSPMSTTSDDVLSAVDSFSSIGTRQQKDIENGNLADVFMKTSDLSCATYLTDMKCELKVNTKLANENKFLSVPTGTSFAEFTPESALNTVGYLYNQGFIYPSQQQVYTYDKQQQTILTDIADYNESQHIDDACPIPDYTDPYKRCTQLLQSNFKCNTLSAYIRLNSAKKEQCTKPSKLAPLNCKGNNNNISVITLTEFLQKSVIIPLTTHLELINNEVMRMCLEDLLILDHFRSLRNYYFLMDGEFGAIICDGIIGKLEDGASPEILLNYQMLHSILDNALGSSITGNDKNSENLSFVINDVPQSFDLLSPNVLNNLSLSYRVDWPLNLILNPETIEQYAKIFKYLIRVRRISWILERAYQILQQTVKKHGNCILKAPQYRHVQLIRHKFYHFVHTLQNHITANALQASWKTFKDELLAAKTIEDIYRKHAVYIKRILFLCMLNKRSTEFYNTIENIFKISLRFYNNLKSHEFTLRSGSEHFTHSRYDRLISDEMEFDKFIKYTIYLGNKIVRYGYQAEIGEFIGLINYNQYYMQNTY</sequence>
<evidence type="ECO:0000256" key="3">
    <source>
        <dbReference type="ARBA" id="ARBA00022490"/>
    </source>
</evidence>
<feature type="domain" description="Gamma tubulin complex component protein N-terminal" evidence="9">
    <location>
        <begin position="337"/>
        <end position="595"/>
    </location>
</feature>
<accession>A0A1B0BNV6</accession>
<evidence type="ECO:0000256" key="1">
    <source>
        <dbReference type="ARBA" id="ARBA00004245"/>
    </source>
</evidence>
<dbReference type="VEuPathDB" id="VectorBase:GPPI035892"/>
<feature type="compositionally biased region" description="Polar residues" evidence="7">
    <location>
        <begin position="771"/>
        <end position="781"/>
    </location>
</feature>
<name>A0A1B0BNV6_9MUSC</name>
<proteinExistence type="inferred from homology"/>
<evidence type="ECO:0000256" key="4">
    <source>
        <dbReference type="ARBA" id="ARBA00022701"/>
    </source>
</evidence>
<dbReference type="Proteomes" id="UP000092460">
    <property type="component" value="Unassembled WGS sequence"/>
</dbReference>
<dbReference type="InterPro" id="IPR040457">
    <property type="entry name" value="GCP_C"/>
</dbReference>
<organism evidence="10 11">
    <name type="scientific">Glossina palpalis gambiensis</name>
    <dbReference type="NCBI Taxonomy" id="67801"/>
    <lineage>
        <taxon>Eukaryota</taxon>
        <taxon>Metazoa</taxon>
        <taxon>Ecdysozoa</taxon>
        <taxon>Arthropoda</taxon>
        <taxon>Hexapoda</taxon>
        <taxon>Insecta</taxon>
        <taxon>Pterygota</taxon>
        <taxon>Neoptera</taxon>
        <taxon>Endopterygota</taxon>
        <taxon>Diptera</taxon>
        <taxon>Brachycera</taxon>
        <taxon>Muscomorpha</taxon>
        <taxon>Hippoboscoidea</taxon>
        <taxon>Glossinidae</taxon>
        <taxon>Glossina</taxon>
    </lineage>
</organism>
<dbReference type="Pfam" id="PF04130">
    <property type="entry name" value="GCP_C_terminal"/>
    <property type="match status" value="1"/>
</dbReference>
<dbReference type="GO" id="GO:0051321">
    <property type="term" value="P:meiotic cell cycle"/>
    <property type="evidence" value="ECO:0007669"/>
    <property type="project" value="TreeGrafter"/>
</dbReference>
<reference evidence="10" key="2">
    <citation type="submission" date="2020-05" db="UniProtKB">
        <authorList>
            <consortium name="EnsemblMetazoa"/>
        </authorList>
    </citation>
    <scope>IDENTIFICATION</scope>
    <source>
        <strain evidence="10">IAEA</strain>
    </source>
</reference>
<comment type="subcellular location">
    <subcellularLocation>
        <location evidence="1">Cytoplasm</location>
        <location evidence="1">Cytoskeleton</location>
    </subcellularLocation>
</comment>
<dbReference type="GO" id="GO:0000922">
    <property type="term" value="C:spindle pole"/>
    <property type="evidence" value="ECO:0007669"/>
    <property type="project" value="InterPro"/>
</dbReference>
<dbReference type="PANTHER" id="PTHR19302">
    <property type="entry name" value="GAMMA TUBULIN COMPLEX PROTEIN"/>
    <property type="match status" value="1"/>
</dbReference>
<keyword evidence="5" id="KW-0206">Cytoskeleton</keyword>
<keyword evidence="4" id="KW-0493">Microtubule</keyword>
<feature type="domain" description="Gamma tubulin complex component C-terminal" evidence="8">
    <location>
        <begin position="1263"/>
        <end position="1567"/>
    </location>
</feature>
<dbReference type="GO" id="GO:0051225">
    <property type="term" value="P:spindle assembly"/>
    <property type="evidence" value="ECO:0007669"/>
    <property type="project" value="TreeGrafter"/>
</dbReference>
<keyword evidence="11" id="KW-1185">Reference proteome</keyword>
<dbReference type="Gene3D" id="1.20.120.1900">
    <property type="entry name" value="Gamma-tubulin complex, C-terminal domain"/>
    <property type="match status" value="1"/>
</dbReference>
<evidence type="ECO:0000259" key="9">
    <source>
        <dbReference type="Pfam" id="PF17681"/>
    </source>
</evidence>
<evidence type="ECO:0008006" key="12">
    <source>
        <dbReference type="Google" id="ProtNLM"/>
    </source>
</evidence>
<dbReference type="GO" id="GO:0043015">
    <property type="term" value="F:gamma-tubulin binding"/>
    <property type="evidence" value="ECO:0007669"/>
    <property type="project" value="InterPro"/>
</dbReference>
<dbReference type="GO" id="GO:0005874">
    <property type="term" value="C:microtubule"/>
    <property type="evidence" value="ECO:0007669"/>
    <property type="project" value="UniProtKB-KW"/>
</dbReference>
<dbReference type="InterPro" id="IPR042241">
    <property type="entry name" value="GCP_C_sf"/>
</dbReference>
<keyword evidence="6" id="KW-0175">Coiled coil</keyword>
<dbReference type="GO" id="GO:0051011">
    <property type="term" value="F:microtubule minus-end binding"/>
    <property type="evidence" value="ECO:0007669"/>
    <property type="project" value="TreeGrafter"/>
</dbReference>
<dbReference type="EMBL" id="JXJN01017617">
    <property type="status" value="NOT_ANNOTATED_CDS"/>
    <property type="molecule type" value="Genomic_DNA"/>
</dbReference>
<feature type="region of interest" description="Disordered" evidence="7">
    <location>
        <begin position="758"/>
        <end position="781"/>
    </location>
</feature>
<dbReference type="GO" id="GO:0000278">
    <property type="term" value="P:mitotic cell cycle"/>
    <property type="evidence" value="ECO:0007669"/>
    <property type="project" value="TreeGrafter"/>
</dbReference>